<dbReference type="InterPro" id="IPR006913">
    <property type="entry name" value="CENP-V/GFA"/>
</dbReference>
<dbReference type="OrthoDB" id="4188830at2"/>
<evidence type="ECO:0000256" key="2">
    <source>
        <dbReference type="ARBA" id="ARBA00022723"/>
    </source>
</evidence>
<dbReference type="Proteomes" id="UP001160758">
    <property type="component" value="Unassembled WGS sequence"/>
</dbReference>
<name>A0A125Y6V7_AERCA</name>
<proteinExistence type="inferred from homology"/>
<keyword evidence="2" id="KW-0479">Metal-binding</keyword>
<evidence type="ECO:0000256" key="4">
    <source>
        <dbReference type="ARBA" id="ARBA00023239"/>
    </source>
</evidence>
<evidence type="ECO:0000256" key="3">
    <source>
        <dbReference type="ARBA" id="ARBA00022833"/>
    </source>
</evidence>
<dbReference type="SUPFAM" id="SSF51316">
    <property type="entry name" value="Mss4-like"/>
    <property type="match status" value="1"/>
</dbReference>
<dbReference type="GeneID" id="48822319"/>
<protein>
    <submittedName>
        <fullName evidence="6">Aldehyde-activating protein</fullName>
    </submittedName>
    <submittedName>
        <fullName evidence="7">GFA family protein</fullName>
    </submittedName>
</protein>
<dbReference type="GO" id="GO:0046872">
    <property type="term" value="F:metal ion binding"/>
    <property type="evidence" value="ECO:0007669"/>
    <property type="project" value="UniProtKB-KW"/>
</dbReference>
<evidence type="ECO:0000313" key="10">
    <source>
        <dbReference type="Proteomes" id="UP001161704"/>
    </source>
</evidence>
<keyword evidence="4" id="KW-0456">Lyase</keyword>
<feature type="domain" description="CENP-V/GFA" evidence="5">
    <location>
        <begin position="1"/>
        <end position="111"/>
    </location>
</feature>
<evidence type="ECO:0000313" key="8">
    <source>
        <dbReference type="EMBL" id="MDH1898251.1"/>
    </source>
</evidence>
<dbReference type="RefSeq" id="WP_010674834.1">
    <property type="nucleotide sequence ID" value="NZ_AP021927.1"/>
</dbReference>
<evidence type="ECO:0000313" key="9">
    <source>
        <dbReference type="Proteomes" id="UP000515756"/>
    </source>
</evidence>
<reference evidence="6 9" key="1">
    <citation type="submission" date="2019-12" db="EMBL/GenBank/DDBJ databases">
        <title>complete genome sequences of Aeromonas caviae str. WP2-W18-ESBL-01 isolated from wastewater treatment plant effluent.</title>
        <authorList>
            <person name="Sekizuka T."/>
            <person name="Itokawa K."/>
            <person name="Yatsu K."/>
            <person name="Inamine Y."/>
            <person name="Kuroda M."/>
        </authorList>
    </citation>
    <scope>NUCLEOTIDE SEQUENCE [LARGE SCALE GENOMIC DNA]</scope>
    <source>
        <strain evidence="6 9">WP2-W18-ESBL-01</strain>
    </source>
</reference>
<dbReference type="GO" id="GO:0016846">
    <property type="term" value="F:carbon-sulfur lyase activity"/>
    <property type="evidence" value="ECO:0007669"/>
    <property type="project" value="InterPro"/>
</dbReference>
<dbReference type="PROSITE" id="PS51891">
    <property type="entry name" value="CENP_V_GFA"/>
    <property type="match status" value="1"/>
</dbReference>
<dbReference type="PANTHER" id="PTHR33337:SF40">
    <property type="entry name" value="CENP-V_GFA DOMAIN-CONTAINING PROTEIN-RELATED"/>
    <property type="match status" value="1"/>
</dbReference>
<evidence type="ECO:0000256" key="1">
    <source>
        <dbReference type="ARBA" id="ARBA00005495"/>
    </source>
</evidence>
<dbReference type="PANTHER" id="PTHR33337">
    <property type="entry name" value="GFA DOMAIN-CONTAINING PROTEIN"/>
    <property type="match status" value="1"/>
</dbReference>
<evidence type="ECO:0000313" key="7">
    <source>
        <dbReference type="EMBL" id="MDH1504330.1"/>
    </source>
</evidence>
<dbReference type="AlphaFoldDB" id="A0A125Y6V7"/>
<keyword evidence="3" id="KW-0862">Zinc</keyword>
<sequence>MEGHCLCGGITVSSGDHKEVNLCHCAMCRRWSGGPMFAVHGGKGVRFTGMTPVAYRSSEWAERGFCPTCGTHLFYHLLPTDEYILSAGLFQDQGFELTGQIFIDEKPDFYALKNDTPTLTGQQVFEQFAPKP</sequence>
<evidence type="ECO:0000313" key="6">
    <source>
        <dbReference type="EMBL" id="BBQ30547.1"/>
    </source>
</evidence>
<organism evidence="7 10">
    <name type="scientific">Aeromonas caviae</name>
    <name type="common">Aeromonas punctata</name>
    <dbReference type="NCBI Taxonomy" id="648"/>
    <lineage>
        <taxon>Bacteria</taxon>
        <taxon>Pseudomonadati</taxon>
        <taxon>Pseudomonadota</taxon>
        <taxon>Gammaproteobacteria</taxon>
        <taxon>Aeromonadales</taxon>
        <taxon>Aeromonadaceae</taxon>
        <taxon>Aeromonas</taxon>
    </lineage>
</organism>
<dbReference type="EMBL" id="JAOCFT010000001">
    <property type="protein sequence ID" value="MDH1898251.1"/>
    <property type="molecule type" value="Genomic_DNA"/>
</dbReference>
<reference evidence="7" key="2">
    <citation type="submission" date="2022-09" db="EMBL/GenBank/DDBJ databases">
        <title>Intensive care unit water sources are persistently colonized with multi-drug resistant bacteria and are the site of extensive horizontal gene transfer of antibiotic resistance genes.</title>
        <authorList>
            <person name="Diorio-Toth L."/>
        </authorList>
    </citation>
    <scope>NUCLEOTIDE SEQUENCE</scope>
    <source>
        <strain evidence="7">GD03710</strain>
        <strain evidence="8">GD03796</strain>
    </source>
</reference>
<evidence type="ECO:0000259" key="5">
    <source>
        <dbReference type="PROSITE" id="PS51891"/>
    </source>
</evidence>
<dbReference type="Pfam" id="PF04828">
    <property type="entry name" value="GFA"/>
    <property type="match status" value="1"/>
</dbReference>
<dbReference type="Gene3D" id="3.90.1590.10">
    <property type="entry name" value="glutathione-dependent formaldehyde- activating enzyme (gfa)"/>
    <property type="match status" value="1"/>
</dbReference>
<gene>
    <name evidence="8" type="ORF">N5I07_11830</name>
    <name evidence="7" type="ORF">N5I20_04555</name>
    <name evidence="6" type="ORF">WP2W18E01_21290</name>
</gene>
<dbReference type="EMBL" id="AP021927">
    <property type="protein sequence ID" value="BBQ30547.1"/>
    <property type="molecule type" value="Genomic_DNA"/>
</dbReference>
<dbReference type="Proteomes" id="UP000515756">
    <property type="component" value="Chromosome"/>
</dbReference>
<dbReference type="InterPro" id="IPR011057">
    <property type="entry name" value="Mss4-like_sf"/>
</dbReference>
<comment type="similarity">
    <text evidence="1">Belongs to the Gfa family.</text>
</comment>
<dbReference type="Proteomes" id="UP001161704">
    <property type="component" value="Unassembled WGS sequence"/>
</dbReference>
<dbReference type="EMBL" id="JAOCIZ010000012">
    <property type="protein sequence ID" value="MDH1504330.1"/>
    <property type="molecule type" value="Genomic_DNA"/>
</dbReference>
<accession>A0A125Y6V7</accession>